<sequence length="251" mass="27656">MDRIAIVGCGEAGSPTSPARSGPRLASSRTSGRPVRRRGLEATRQGHVCRSATRPRHRPLVDHRRELRRRPAHQVPSPRHAQLPGPARLSPPAANPAMPAPARPRPAPDDRRPQPDHLGLHRYIVSYRRTRSPHLRPDRRACRGCPGRRPAQPPCHMPLSRRRVGFPPRPGQSPTIRNAASPFPTHGDASVSTKVITRAGISLRARGDQAKIYLDVPDRMRTTRGTGDTDATYATYPGTARVHSLPVRARP</sequence>
<evidence type="ECO:0000313" key="3">
    <source>
        <dbReference type="Proteomes" id="UP000032545"/>
    </source>
</evidence>
<keyword evidence="3" id="KW-1185">Reference proteome</keyword>
<accession>A0A0D8BAF7</accession>
<evidence type="ECO:0000313" key="2">
    <source>
        <dbReference type="EMBL" id="KJE21181.1"/>
    </source>
</evidence>
<comment type="caution">
    <text evidence="2">The sequence shown here is derived from an EMBL/GenBank/DDBJ whole genome shotgun (WGS) entry which is preliminary data.</text>
</comment>
<feature type="region of interest" description="Disordered" evidence="1">
    <location>
        <begin position="1"/>
        <end position="187"/>
    </location>
</feature>
<name>A0A0D8BAF7_9ACTN</name>
<dbReference type="Proteomes" id="UP000032545">
    <property type="component" value="Unassembled WGS sequence"/>
</dbReference>
<evidence type="ECO:0000256" key="1">
    <source>
        <dbReference type="SAM" id="MobiDB-lite"/>
    </source>
</evidence>
<reference evidence="3" key="1">
    <citation type="submission" date="2015-02" db="EMBL/GenBank/DDBJ databases">
        <title>Draft Genome of Frankia sp. CpI1-S.</title>
        <authorList>
            <person name="Oshone R.T."/>
            <person name="Ngom M."/>
            <person name="Ghodhbane-Gtari F."/>
            <person name="Gtari M."/>
            <person name="Morris K."/>
            <person name="Thomas K."/>
            <person name="Sen A."/>
            <person name="Tisa L.S."/>
        </authorList>
    </citation>
    <scope>NUCLEOTIDE SEQUENCE [LARGE SCALE GENOMIC DNA]</scope>
    <source>
        <strain evidence="3">CpI1-S</strain>
    </source>
</reference>
<gene>
    <name evidence="2" type="ORF">FF36_04521</name>
</gene>
<reference evidence="2 3" key="2">
    <citation type="journal article" date="2016" name="Genome Announc.">
        <title>Permanent Draft Genome Sequences for Two Variants of Frankia sp. Strain CpI1, the First Frankia Strain Isolated from Root Nodules of Comptonia peregrina.</title>
        <authorList>
            <person name="Oshone R."/>
            <person name="Hurst S.G.IV."/>
            <person name="Abebe-Akele F."/>
            <person name="Simpson S."/>
            <person name="Morris K."/>
            <person name="Thomas W.K."/>
            <person name="Tisa L.S."/>
        </authorList>
    </citation>
    <scope>NUCLEOTIDE SEQUENCE [LARGE SCALE GENOMIC DNA]</scope>
    <source>
        <strain evidence="3">CpI1-S</strain>
    </source>
</reference>
<proteinExistence type="predicted"/>
<dbReference type="AlphaFoldDB" id="A0A0D8BAF7"/>
<dbReference type="EMBL" id="JYFN01000042">
    <property type="protein sequence ID" value="KJE21181.1"/>
    <property type="molecule type" value="Genomic_DNA"/>
</dbReference>
<organism evidence="2 3">
    <name type="scientific">Frankia torreyi</name>
    <dbReference type="NCBI Taxonomy" id="1856"/>
    <lineage>
        <taxon>Bacteria</taxon>
        <taxon>Bacillati</taxon>
        <taxon>Actinomycetota</taxon>
        <taxon>Actinomycetes</taxon>
        <taxon>Frankiales</taxon>
        <taxon>Frankiaceae</taxon>
        <taxon>Frankia</taxon>
    </lineage>
</organism>
<feature type="compositionally biased region" description="Basic and acidic residues" evidence="1">
    <location>
        <begin position="106"/>
        <end position="119"/>
    </location>
</feature>
<protein>
    <submittedName>
        <fullName evidence="2">Uncharacterized protein</fullName>
    </submittedName>
</protein>